<feature type="compositionally biased region" description="Gly residues" evidence="1">
    <location>
        <begin position="376"/>
        <end position="385"/>
    </location>
</feature>
<proteinExistence type="predicted"/>
<feature type="compositionally biased region" description="Basic and acidic residues" evidence="1">
    <location>
        <begin position="451"/>
        <end position="488"/>
    </location>
</feature>
<reference evidence="2" key="1">
    <citation type="submission" date="2020-02" db="EMBL/GenBank/DDBJ databases">
        <authorList>
            <person name="Meier V. D."/>
        </authorList>
    </citation>
    <scope>NUCLEOTIDE SEQUENCE</scope>
    <source>
        <strain evidence="2">AVDCRST_MAG13</strain>
    </source>
</reference>
<gene>
    <name evidence="2" type="ORF">AVDCRST_MAG13-1670</name>
</gene>
<feature type="compositionally biased region" description="Low complexity" evidence="1">
    <location>
        <begin position="600"/>
        <end position="609"/>
    </location>
</feature>
<accession>A0A6J4S9D2</accession>
<dbReference type="AlphaFoldDB" id="A0A6J4S9D2"/>
<feature type="compositionally biased region" description="Basic and acidic residues" evidence="1">
    <location>
        <begin position="520"/>
        <end position="530"/>
    </location>
</feature>
<feature type="region of interest" description="Disordered" evidence="1">
    <location>
        <begin position="236"/>
        <end position="289"/>
    </location>
</feature>
<protein>
    <submittedName>
        <fullName evidence="2">Uncharacterized protein</fullName>
    </submittedName>
</protein>
<feature type="region of interest" description="Disordered" evidence="1">
    <location>
        <begin position="57"/>
        <end position="116"/>
    </location>
</feature>
<feature type="compositionally biased region" description="Gly residues" evidence="1">
    <location>
        <begin position="264"/>
        <end position="274"/>
    </location>
</feature>
<evidence type="ECO:0000256" key="1">
    <source>
        <dbReference type="SAM" id="MobiDB-lite"/>
    </source>
</evidence>
<feature type="region of interest" description="Disordered" evidence="1">
    <location>
        <begin position="450"/>
        <end position="616"/>
    </location>
</feature>
<feature type="compositionally biased region" description="Basic residues" evidence="1">
    <location>
        <begin position="157"/>
        <end position="167"/>
    </location>
</feature>
<organism evidence="2">
    <name type="scientific">uncultured Solirubrobacteraceae bacterium</name>
    <dbReference type="NCBI Taxonomy" id="1162706"/>
    <lineage>
        <taxon>Bacteria</taxon>
        <taxon>Bacillati</taxon>
        <taxon>Actinomycetota</taxon>
        <taxon>Thermoleophilia</taxon>
        <taxon>Solirubrobacterales</taxon>
        <taxon>Solirubrobacteraceae</taxon>
        <taxon>environmental samples</taxon>
    </lineage>
</organism>
<evidence type="ECO:0000313" key="2">
    <source>
        <dbReference type="EMBL" id="CAA9489546.1"/>
    </source>
</evidence>
<feature type="region of interest" description="Disordered" evidence="1">
    <location>
        <begin position="153"/>
        <end position="172"/>
    </location>
</feature>
<feature type="compositionally biased region" description="Basic and acidic residues" evidence="1">
    <location>
        <begin position="351"/>
        <end position="364"/>
    </location>
</feature>
<sequence>MVAGVREHQDRAAALRLGQGGVGDALGGVDVVRRDQGVDQHPHRRALQVAVDERIVPGRPLGEGPDLGCRPAGQGRPQRQLRQEPGVLGQAPRRGGGDHRRQQRLRTPAQGHLQGGRRQVLPEDPLVGRMLRPEVGEHEVEGLRGPEVVAAREARPGQRRVRRRPGPRVRGERERRLDAVLGPGVVAADLRGGELQQQARSLRRLRWLGERPPQHPHRGSGIPLGQHDVRRLPQRPDRRCPAVRPGGQEVRGDLDPGAPVLGQELGGGPVGGGAREGRQVGVDRPGDQGVREAQRLAGLQDVAGREGVGGLLGRRRLDLRKTRDAVQHGAVAEDGGGGGDPARRLSQAPEPGEHRLEDRCRDQALHVGHRSRGGRRPGGAEGAGELGQEERVAAGHPRARLHELGRGGPQLVGHHGPDAGHAQGGGDQHLPLGMLADPVEHVLAGAVLARPHGEHDGDREVLHARRKVRQEGRRGRVRPLDVVDRQQQRPDGGAGRQVDRQPVQPPHDRVAVLGPRSRRVHDAGGERRLPGEQPRPLVPRRGSDRTRQQPPGDRPRHALLALERPRGRHVDPGAAGEGGGQGQQPGLADPGRALDDDQAARAAAGPPQRVLQHPALPVALVELLRGRRRVRGRDLPGSR</sequence>
<dbReference type="EMBL" id="CADCVO010000262">
    <property type="protein sequence ID" value="CAA9489546.1"/>
    <property type="molecule type" value="Genomic_DNA"/>
</dbReference>
<name>A0A6J4S9D2_9ACTN</name>
<feature type="region of interest" description="Disordered" evidence="1">
    <location>
        <begin position="323"/>
        <end position="432"/>
    </location>
</feature>